<dbReference type="NCBIfam" id="NF001534">
    <property type="entry name" value="PRK00364.2-5"/>
    <property type="match status" value="1"/>
</dbReference>
<name>A0A1F4TKB4_UNCSA</name>
<dbReference type="InterPro" id="IPR037124">
    <property type="entry name" value="Chaperonin_GroES_sf"/>
</dbReference>
<dbReference type="NCBIfam" id="NF001531">
    <property type="entry name" value="PRK00364.2-2"/>
    <property type="match status" value="1"/>
</dbReference>
<comment type="subcellular location">
    <subcellularLocation>
        <location evidence="3">Cytoplasm</location>
    </subcellularLocation>
</comment>
<dbReference type="PROSITE" id="PS00681">
    <property type="entry name" value="CHAPERONINS_CPN10"/>
    <property type="match status" value="1"/>
</dbReference>
<accession>A0A1F4TKB4</accession>
<proteinExistence type="inferred from homology"/>
<sequence length="98" mass="10685">MPGKKLNPIGDRVVVKPEPEELKTKSGIVLPDSAKEKPQEGTVIAVGSGRVLDNGQKIPVEVKIGDKVIYSKYGGTEIKIEKEDYIILSERDILAIKS</sequence>
<reference evidence="5 6" key="1">
    <citation type="journal article" date="2016" name="Nat. Commun.">
        <title>Thousands of microbial genomes shed light on interconnected biogeochemical processes in an aquifer system.</title>
        <authorList>
            <person name="Anantharaman K."/>
            <person name="Brown C.T."/>
            <person name="Hug L.A."/>
            <person name="Sharon I."/>
            <person name="Castelle C.J."/>
            <person name="Probst A.J."/>
            <person name="Thomas B.C."/>
            <person name="Singh A."/>
            <person name="Wilkins M.J."/>
            <person name="Karaoz U."/>
            <person name="Brodie E.L."/>
            <person name="Williams K.H."/>
            <person name="Hubbard S.S."/>
            <person name="Banfield J.F."/>
        </authorList>
    </citation>
    <scope>NUCLEOTIDE SEQUENCE [LARGE SCALE GENOMIC DNA]</scope>
</reference>
<evidence type="ECO:0000256" key="4">
    <source>
        <dbReference type="RuleBase" id="RU000535"/>
    </source>
</evidence>
<comment type="similarity">
    <text evidence="1 3 4">Belongs to the GroES chaperonin family.</text>
</comment>
<dbReference type="InterPro" id="IPR011032">
    <property type="entry name" value="GroES-like_sf"/>
</dbReference>
<comment type="function">
    <text evidence="3 4">Together with the chaperonin GroEL, plays an essential role in assisting protein folding. The GroEL-GroES system forms a nano-cage that allows encapsulation of the non-native substrate proteins and provides a physical environment optimized to promote and accelerate protein folding. GroES binds to the apical surface of the GroEL ring, thereby capping the opening of the GroEL channel.</text>
</comment>
<dbReference type="GO" id="GO:0005737">
    <property type="term" value="C:cytoplasm"/>
    <property type="evidence" value="ECO:0007669"/>
    <property type="project" value="UniProtKB-SubCell"/>
</dbReference>
<dbReference type="EMBL" id="MEUI01000050">
    <property type="protein sequence ID" value="OGC32483.1"/>
    <property type="molecule type" value="Genomic_DNA"/>
</dbReference>
<dbReference type="PRINTS" id="PR00297">
    <property type="entry name" value="CHAPERONIN10"/>
</dbReference>
<dbReference type="InterPro" id="IPR018369">
    <property type="entry name" value="Chaprnonin_Cpn10_CS"/>
</dbReference>
<evidence type="ECO:0000313" key="5">
    <source>
        <dbReference type="EMBL" id="OGC32483.1"/>
    </source>
</evidence>
<dbReference type="SUPFAM" id="SSF50129">
    <property type="entry name" value="GroES-like"/>
    <property type="match status" value="1"/>
</dbReference>
<dbReference type="PANTHER" id="PTHR10772">
    <property type="entry name" value="10 KDA HEAT SHOCK PROTEIN"/>
    <property type="match status" value="1"/>
</dbReference>
<gene>
    <name evidence="3" type="primary">groES</name>
    <name evidence="3" type="synonym">groS</name>
    <name evidence="5" type="ORF">A2462_00255</name>
</gene>
<dbReference type="GO" id="GO:0005524">
    <property type="term" value="F:ATP binding"/>
    <property type="evidence" value="ECO:0007669"/>
    <property type="project" value="InterPro"/>
</dbReference>
<dbReference type="HAMAP" id="MF_00580">
    <property type="entry name" value="CH10"/>
    <property type="match status" value="1"/>
</dbReference>
<dbReference type="AlphaFoldDB" id="A0A1F4TKB4"/>
<evidence type="ECO:0000256" key="3">
    <source>
        <dbReference type="HAMAP-Rule" id="MF_00580"/>
    </source>
</evidence>
<dbReference type="PANTHER" id="PTHR10772:SF58">
    <property type="entry name" value="CO-CHAPERONIN GROES"/>
    <property type="match status" value="1"/>
</dbReference>
<dbReference type="SMART" id="SM00883">
    <property type="entry name" value="Cpn10"/>
    <property type="match status" value="1"/>
</dbReference>
<dbReference type="Pfam" id="PF00166">
    <property type="entry name" value="Cpn10"/>
    <property type="match status" value="1"/>
</dbReference>
<dbReference type="Proteomes" id="UP000177309">
    <property type="component" value="Unassembled WGS sequence"/>
</dbReference>
<dbReference type="NCBIfam" id="NF001530">
    <property type="entry name" value="PRK00364.1-6"/>
    <property type="match status" value="1"/>
</dbReference>
<dbReference type="GO" id="GO:0051087">
    <property type="term" value="F:protein-folding chaperone binding"/>
    <property type="evidence" value="ECO:0007669"/>
    <property type="project" value="TreeGrafter"/>
</dbReference>
<dbReference type="FunFam" id="2.30.33.40:FF:000001">
    <property type="entry name" value="10 kDa chaperonin"/>
    <property type="match status" value="1"/>
</dbReference>
<keyword evidence="3" id="KW-0963">Cytoplasm</keyword>
<keyword evidence="2 3" id="KW-0143">Chaperone</keyword>
<evidence type="ECO:0000256" key="2">
    <source>
        <dbReference type="ARBA" id="ARBA00023186"/>
    </source>
</evidence>
<dbReference type="CDD" id="cd00320">
    <property type="entry name" value="cpn10"/>
    <property type="match status" value="1"/>
</dbReference>
<comment type="caution">
    <text evidence="5">The sequence shown here is derived from an EMBL/GenBank/DDBJ whole genome shotgun (WGS) entry which is preliminary data.</text>
</comment>
<evidence type="ECO:0000313" key="6">
    <source>
        <dbReference type="Proteomes" id="UP000177309"/>
    </source>
</evidence>
<dbReference type="GO" id="GO:0044183">
    <property type="term" value="F:protein folding chaperone"/>
    <property type="evidence" value="ECO:0007669"/>
    <property type="project" value="InterPro"/>
</dbReference>
<evidence type="ECO:0000256" key="1">
    <source>
        <dbReference type="ARBA" id="ARBA00006975"/>
    </source>
</evidence>
<dbReference type="InterPro" id="IPR020818">
    <property type="entry name" value="Chaperonin_GroES"/>
</dbReference>
<dbReference type="GO" id="GO:0046872">
    <property type="term" value="F:metal ion binding"/>
    <property type="evidence" value="ECO:0007669"/>
    <property type="project" value="TreeGrafter"/>
</dbReference>
<protein>
    <recommendedName>
        <fullName evidence="3">Co-chaperonin GroES</fullName>
    </recommendedName>
    <alternativeName>
        <fullName evidence="3">10 kDa chaperonin</fullName>
    </alternativeName>
    <alternativeName>
        <fullName evidence="3">Chaperonin-10</fullName>
        <shortName evidence="3">Cpn10</shortName>
    </alternativeName>
</protein>
<comment type="subunit">
    <text evidence="3">Heptamer of 7 subunits arranged in a ring. Interacts with the chaperonin GroEL.</text>
</comment>
<dbReference type="Gene3D" id="2.30.33.40">
    <property type="entry name" value="GroES chaperonin"/>
    <property type="match status" value="1"/>
</dbReference>
<dbReference type="GO" id="GO:0051082">
    <property type="term" value="F:unfolded protein binding"/>
    <property type="evidence" value="ECO:0007669"/>
    <property type="project" value="TreeGrafter"/>
</dbReference>
<organism evidence="5 6">
    <name type="scientific">candidate division WOR-1 bacterium RIFOXYC2_FULL_41_25</name>
    <dbReference type="NCBI Taxonomy" id="1802586"/>
    <lineage>
        <taxon>Bacteria</taxon>
        <taxon>Bacillati</taxon>
        <taxon>Saganbacteria</taxon>
    </lineage>
</organism>
<dbReference type="NCBIfam" id="NF001533">
    <property type="entry name" value="PRK00364.2-4"/>
    <property type="match status" value="1"/>
</dbReference>